<evidence type="ECO:0000313" key="2">
    <source>
        <dbReference type="Proteomes" id="UP000789572"/>
    </source>
</evidence>
<sequence>GETFITRRHRTEWESGFYVPSFFSRPQHPSAPRHYDLPRLDPPLLIGSPLFIISTPLESSPCTYDDERFASLLDVPRVALGRIAFKGGAYAAMSALNECE</sequence>
<dbReference type="AlphaFoldDB" id="A0A9N8WD18"/>
<gene>
    <name evidence="1" type="ORF">POCULU_LOCUS1786</name>
</gene>
<keyword evidence="2" id="KW-1185">Reference proteome</keyword>
<organism evidence="1 2">
    <name type="scientific">Paraglomus occultum</name>
    <dbReference type="NCBI Taxonomy" id="144539"/>
    <lineage>
        <taxon>Eukaryota</taxon>
        <taxon>Fungi</taxon>
        <taxon>Fungi incertae sedis</taxon>
        <taxon>Mucoromycota</taxon>
        <taxon>Glomeromycotina</taxon>
        <taxon>Glomeromycetes</taxon>
        <taxon>Paraglomerales</taxon>
        <taxon>Paraglomeraceae</taxon>
        <taxon>Paraglomus</taxon>
    </lineage>
</organism>
<dbReference type="EMBL" id="CAJVPJ010000145">
    <property type="protein sequence ID" value="CAG8485632.1"/>
    <property type="molecule type" value="Genomic_DNA"/>
</dbReference>
<proteinExistence type="predicted"/>
<reference evidence="1" key="1">
    <citation type="submission" date="2021-06" db="EMBL/GenBank/DDBJ databases">
        <authorList>
            <person name="Kallberg Y."/>
            <person name="Tangrot J."/>
            <person name="Rosling A."/>
        </authorList>
    </citation>
    <scope>NUCLEOTIDE SEQUENCE</scope>
    <source>
        <strain evidence="1">IA702</strain>
    </source>
</reference>
<feature type="non-terminal residue" evidence="1">
    <location>
        <position position="1"/>
    </location>
</feature>
<evidence type="ECO:0000313" key="1">
    <source>
        <dbReference type="EMBL" id="CAG8485632.1"/>
    </source>
</evidence>
<accession>A0A9N8WD18</accession>
<protein>
    <submittedName>
        <fullName evidence="1">1504_t:CDS:1</fullName>
    </submittedName>
</protein>
<comment type="caution">
    <text evidence="1">The sequence shown here is derived from an EMBL/GenBank/DDBJ whole genome shotgun (WGS) entry which is preliminary data.</text>
</comment>
<dbReference type="Proteomes" id="UP000789572">
    <property type="component" value="Unassembled WGS sequence"/>
</dbReference>
<name>A0A9N8WD18_9GLOM</name>